<organism evidence="5 6">
    <name type="scientific">Malassezia globosa (strain ATCC MYA-4612 / CBS 7966)</name>
    <name type="common">Dandruff-associated fungus</name>
    <dbReference type="NCBI Taxonomy" id="425265"/>
    <lineage>
        <taxon>Eukaryota</taxon>
        <taxon>Fungi</taxon>
        <taxon>Dikarya</taxon>
        <taxon>Basidiomycota</taxon>
        <taxon>Ustilaginomycotina</taxon>
        <taxon>Malasseziomycetes</taxon>
        <taxon>Malasseziales</taxon>
        <taxon>Malasseziaceae</taxon>
        <taxon>Malassezia</taxon>
    </lineage>
</organism>
<sequence>MGNQRVSFKRYVEVGRVVLVSNDESKNNLATIVEIVDQNRGVIDGPSTGVPRQVMAFRNMNLTGFVIKVPRGAGTPVVKKAFEASGVKEKWESSKWAKTLKAREARKNTSDCTLMALYFAWDTCADRLLVDRFRIQVLKKQRRSIIGAAAKKVQA</sequence>
<name>A8Q8W0_MALGO</name>
<keyword evidence="2" id="KW-0689">Ribosomal protein</keyword>
<dbReference type="Pfam" id="PF01929">
    <property type="entry name" value="Ribosomal_L14e"/>
    <property type="match status" value="1"/>
</dbReference>
<dbReference type="InterPro" id="IPR014722">
    <property type="entry name" value="Rib_uL2_dom2"/>
</dbReference>
<dbReference type="GO" id="GO:0022625">
    <property type="term" value="C:cytosolic large ribosomal subunit"/>
    <property type="evidence" value="ECO:0007669"/>
    <property type="project" value="TreeGrafter"/>
</dbReference>
<reference evidence="5 6" key="1">
    <citation type="journal article" date="2007" name="Proc. Natl. Acad. Sci. U.S.A.">
        <title>Dandruff-associated Malassezia genomes reveal convergent and divergent virulence traits shared with plant and human fungal pathogens.</title>
        <authorList>
            <person name="Xu J."/>
            <person name="Saunders C.W."/>
            <person name="Hu P."/>
            <person name="Grant R.A."/>
            <person name="Boekhout T."/>
            <person name="Kuramae E.E."/>
            <person name="Kronstad J.W."/>
            <person name="Deangelis Y.M."/>
            <person name="Reeder N.L."/>
            <person name="Johnstone K.R."/>
            <person name="Leland M."/>
            <person name="Fieno A.M."/>
            <person name="Begley W.M."/>
            <person name="Sun Y."/>
            <person name="Lacey M.P."/>
            <person name="Chaudhary T."/>
            <person name="Keough T."/>
            <person name="Chu L."/>
            <person name="Sears R."/>
            <person name="Yuan B."/>
            <person name="Dawson T.L.Jr."/>
        </authorList>
    </citation>
    <scope>NUCLEOTIDE SEQUENCE [LARGE SCALE GENOMIC DNA]</scope>
    <source>
        <strain evidence="6">ATCC MYA-4612 / CBS 7966</strain>
    </source>
</reference>
<dbReference type="PANTHER" id="PTHR11127">
    <property type="entry name" value="60S RIBOSOMAL PROTEIN L14"/>
    <property type="match status" value="1"/>
</dbReference>
<dbReference type="InParanoid" id="A8Q8W0"/>
<protein>
    <recommendedName>
        <fullName evidence="4">Large ribosomal subunit protein eL14 domain-containing protein</fullName>
    </recommendedName>
</protein>
<dbReference type="InterPro" id="IPR039660">
    <property type="entry name" value="Ribosomal_eL14"/>
</dbReference>
<dbReference type="GO" id="GO:0003723">
    <property type="term" value="F:RNA binding"/>
    <property type="evidence" value="ECO:0007669"/>
    <property type="project" value="InterPro"/>
</dbReference>
<dbReference type="AlphaFoldDB" id="A8Q8W0"/>
<dbReference type="RefSeq" id="XP_001729312.1">
    <property type="nucleotide sequence ID" value="XM_001729260.1"/>
</dbReference>
<dbReference type="CDD" id="cd23702">
    <property type="entry name" value="eL14"/>
    <property type="match status" value="1"/>
</dbReference>
<comment type="caution">
    <text evidence="5">The sequence shown here is derived from an EMBL/GenBank/DDBJ whole genome shotgun (WGS) entry which is preliminary data.</text>
</comment>
<dbReference type="STRING" id="425265.A8Q8W0"/>
<comment type="similarity">
    <text evidence="1">Belongs to the eukaryotic ribosomal protein eL14 family.</text>
</comment>
<evidence type="ECO:0000313" key="6">
    <source>
        <dbReference type="Proteomes" id="UP000008837"/>
    </source>
</evidence>
<dbReference type="GO" id="GO:0003735">
    <property type="term" value="F:structural constituent of ribosome"/>
    <property type="evidence" value="ECO:0007669"/>
    <property type="project" value="InterPro"/>
</dbReference>
<dbReference type="KEGG" id="mgl:MGL_3347"/>
<dbReference type="Proteomes" id="UP000008837">
    <property type="component" value="Unassembled WGS sequence"/>
</dbReference>
<gene>
    <name evidence="5" type="ORF">MGL_3347</name>
</gene>
<dbReference type="GO" id="GO:0042273">
    <property type="term" value="P:ribosomal large subunit biogenesis"/>
    <property type="evidence" value="ECO:0007669"/>
    <property type="project" value="TreeGrafter"/>
</dbReference>
<accession>A8Q8W0</accession>
<dbReference type="VEuPathDB" id="FungiDB:MGL_3347"/>
<dbReference type="FunCoup" id="A8Q8W0">
    <property type="interactions" value="426"/>
</dbReference>
<dbReference type="EMBL" id="AAYY01000013">
    <property type="protein sequence ID" value="EDP42098.1"/>
    <property type="molecule type" value="Genomic_DNA"/>
</dbReference>
<keyword evidence="3" id="KW-0687">Ribonucleoprotein</keyword>
<evidence type="ECO:0000259" key="4">
    <source>
        <dbReference type="Pfam" id="PF01929"/>
    </source>
</evidence>
<feature type="domain" description="Large ribosomal subunit protein eL14" evidence="4">
    <location>
        <begin position="51"/>
        <end position="111"/>
    </location>
</feature>
<evidence type="ECO:0000256" key="1">
    <source>
        <dbReference type="ARBA" id="ARBA00006592"/>
    </source>
</evidence>
<dbReference type="InterPro" id="IPR008991">
    <property type="entry name" value="Translation_prot_SH3-like_sf"/>
</dbReference>
<dbReference type="PANTHER" id="PTHR11127:SF2">
    <property type="entry name" value="LARGE RIBOSOMAL SUBUNIT PROTEIN EL14"/>
    <property type="match status" value="1"/>
</dbReference>
<evidence type="ECO:0000313" key="5">
    <source>
        <dbReference type="EMBL" id="EDP42098.1"/>
    </source>
</evidence>
<dbReference type="SUPFAM" id="SSF50104">
    <property type="entry name" value="Translation proteins SH3-like domain"/>
    <property type="match status" value="1"/>
</dbReference>
<dbReference type="GeneID" id="5853610"/>
<evidence type="ECO:0000256" key="3">
    <source>
        <dbReference type="ARBA" id="ARBA00023274"/>
    </source>
</evidence>
<dbReference type="OrthoDB" id="1875589at2759"/>
<evidence type="ECO:0000256" key="2">
    <source>
        <dbReference type="ARBA" id="ARBA00022980"/>
    </source>
</evidence>
<dbReference type="Gene3D" id="2.30.30.30">
    <property type="match status" value="1"/>
</dbReference>
<dbReference type="OMA" id="ANWRFVE"/>
<dbReference type="GO" id="GO:0006412">
    <property type="term" value="P:translation"/>
    <property type="evidence" value="ECO:0007669"/>
    <property type="project" value="InterPro"/>
</dbReference>
<proteinExistence type="inferred from homology"/>
<dbReference type="InterPro" id="IPR002784">
    <property type="entry name" value="Ribosomal_eL14_dom"/>
</dbReference>
<keyword evidence="6" id="KW-1185">Reference proteome</keyword>